<dbReference type="InterPro" id="IPR037185">
    <property type="entry name" value="EmrE-like"/>
</dbReference>
<reference evidence="9 10" key="1">
    <citation type="submission" date="2016-03" db="EMBL/GenBank/DDBJ databases">
        <title>Microsymbionts genomes from the relict species Vavilovia formosa (Stev.) Fed.</title>
        <authorList>
            <person name="Kopat V."/>
            <person name="Chirak E."/>
            <person name="Kimeklis A."/>
            <person name="Andronov E."/>
        </authorList>
    </citation>
    <scope>NUCLEOTIDE SEQUENCE [LARGE SCALE GENOMIC DNA]</scope>
    <source>
        <strain evidence="9 10">Vaf07</strain>
    </source>
</reference>
<protein>
    <recommendedName>
        <fullName evidence="8">EamA domain-containing protein</fullName>
    </recommendedName>
</protein>
<dbReference type="GO" id="GO:0016020">
    <property type="term" value="C:membrane"/>
    <property type="evidence" value="ECO:0007669"/>
    <property type="project" value="UniProtKB-SubCell"/>
</dbReference>
<feature type="transmembrane region" description="Helical" evidence="7">
    <location>
        <begin position="183"/>
        <end position="205"/>
    </location>
</feature>
<keyword evidence="4 7" id="KW-1133">Transmembrane helix</keyword>
<feature type="transmembrane region" description="Helical" evidence="7">
    <location>
        <begin position="122"/>
        <end position="142"/>
    </location>
</feature>
<evidence type="ECO:0000256" key="3">
    <source>
        <dbReference type="ARBA" id="ARBA00022692"/>
    </source>
</evidence>
<feature type="transmembrane region" description="Helical" evidence="7">
    <location>
        <begin position="242"/>
        <end position="262"/>
    </location>
</feature>
<accession>A0A163X8S7</accession>
<sequence length="324" mass="34925">MNIFKAVSLKIASTMAFAMMGAQGRYLGSEVPLGEIVFARGLFALIPIVLFFGWRGQLRGALRTNRVSAHLVRGSFSVIGTFCTFGALARLPIADVTAIAFIAPLITVVFAAIFLKEQVHAYRWSAVAIGFSGVILMLSPYFHDHAALTTSMIIGLSLALLNAFSSGGATIQIRRLTATESSSAIVIFMTLIVMAASLLTAPFGWRWPTDFELALLVGIGISGGLGQMLFTESYRYAPASFLAPFDYTAMLWAFLLGFWMFGEVPTPYVVGGAVIVAGAGIFVILRERHLGLKRLRDTPMSPISTMADDEADPDAPIAVRAKSR</sequence>
<evidence type="ECO:0000259" key="8">
    <source>
        <dbReference type="Pfam" id="PF00892"/>
    </source>
</evidence>
<dbReference type="PANTHER" id="PTHR22911">
    <property type="entry name" value="ACYL-MALONYL CONDENSING ENZYME-RELATED"/>
    <property type="match status" value="1"/>
</dbReference>
<keyword evidence="3 7" id="KW-0812">Transmembrane</keyword>
<dbReference type="SUPFAM" id="SSF103481">
    <property type="entry name" value="Multidrug resistance efflux transporter EmrE"/>
    <property type="match status" value="2"/>
</dbReference>
<dbReference type="AlphaFoldDB" id="A0A163X8S7"/>
<feature type="region of interest" description="Disordered" evidence="6">
    <location>
        <begin position="303"/>
        <end position="324"/>
    </location>
</feature>
<evidence type="ECO:0000256" key="4">
    <source>
        <dbReference type="ARBA" id="ARBA00022989"/>
    </source>
</evidence>
<dbReference type="Pfam" id="PF00892">
    <property type="entry name" value="EamA"/>
    <property type="match status" value="2"/>
</dbReference>
<dbReference type="STRING" id="943830.A4A58_17710"/>
<comment type="similarity">
    <text evidence="2">Belongs to the drug/metabolite transporter (DMT) superfamily. 10 TMS drug/metabolite exporter (DME) (TC 2.A.7.3) family.</text>
</comment>
<comment type="subcellular location">
    <subcellularLocation>
        <location evidence="1">Membrane</location>
        <topology evidence="1">Multi-pass membrane protein</topology>
    </subcellularLocation>
</comment>
<feature type="domain" description="EamA" evidence="8">
    <location>
        <begin position="154"/>
        <end position="284"/>
    </location>
</feature>
<keyword evidence="5 7" id="KW-0472">Membrane</keyword>
<gene>
    <name evidence="9" type="ORF">A4A58_17710</name>
</gene>
<evidence type="ECO:0000313" key="10">
    <source>
        <dbReference type="Proteomes" id="UP000076574"/>
    </source>
</evidence>
<feature type="transmembrane region" description="Helical" evidence="7">
    <location>
        <begin position="7"/>
        <end position="24"/>
    </location>
</feature>
<feature type="transmembrane region" description="Helical" evidence="7">
    <location>
        <begin position="268"/>
        <end position="285"/>
    </location>
</feature>
<keyword evidence="10" id="KW-1185">Reference proteome</keyword>
<feature type="domain" description="EamA" evidence="8">
    <location>
        <begin position="6"/>
        <end position="138"/>
    </location>
</feature>
<evidence type="ECO:0000256" key="7">
    <source>
        <dbReference type="SAM" id="Phobius"/>
    </source>
</evidence>
<feature type="transmembrane region" description="Helical" evidence="7">
    <location>
        <begin position="148"/>
        <end position="171"/>
    </location>
</feature>
<dbReference type="InterPro" id="IPR000620">
    <property type="entry name" value="EamA_dom"/>
</dbReference>
<evidence type="ECO:0000256" key="5">
    <source>
        <dbReference type="ARBA" id="ARBA00023136"/>
    </source>
</evidence>
<evidence type="ECO:0000256" key="6">
    <source>
        <dbReference type="SAM" id="MobiDB-lite"/>
    </source>
</evidence>
<evidence type="ECO:0000313" key="9">
    <source>
        <dbReference type="EMBL" id="KZD20577.1"/>
    </source>
</evidence>
<dbReference type="Proteomes" id="UP000076574">
    <property type="component" value="Unassembled WGS sequence"/>
</dbReference>
<comment type="caution">
    <text evidence="9">The sequence shown here is derived from an EMBL/GenBank/DDBJ whole genome shotgun (WGS) entry which is preliminary data.</text>
</comment>
<proteinExistence type="inferred from homology"/>
<feature type="transmembrane region" description="Helical" evidence="7">
    <location>
        <begin position="211"/>
        <end position="230"/>
    </location>
</feature>
<dbReference type="EMBL" id="LVYV01000055">
    <property type="protein sequence ID" value="KZD20577.1"/>
    <property type="molecule type" value="Genomic_DNA"/>
</dbReference>
<feature type="transmembrane region" description="Helical" evidence="7">
    <location>
        <begin position="97"/>
        <end position="115"/>
    </location>
</feature>
<organism evidence="9 10">
    <name type="scientific">Tardiphaga robiniae</name>
    <dbReference type="NCBI Taxonomy" id="943830"/>
    <lineage>
        <taxon>Bacteria</taxon>
        <taxon>Pseudomonadati</taxon>
        <taxon>Pseudomonadota</taxon>
        <taxon>Alphaproteobacteria</taxon>
        <taxon>Hyphomicrobiales</taxon>
        <taxon>Nitrobacteraceae</taxon>
        <taxon>Tardiphaga</taxon>
    </lineage>
</organism>
<feature type="transmembrane region" description="Helical" evidence="7">
    <location>
        <begin position="36"/>
        <end position="54"/>
    </location>
</feature>
<evidence type="ECO:0000256" key="2">
    <source>
        <dbReference type="ARBA" id="ARBA00009853"/>
    </source>
</evidence>
<dbReference type="PANTHER" id="PTHR22911:SF6">
    <property type="entry name" value="SOLUTE CARRIER FAMILY 35 MEMBER G1"/>
    <property type="match status" value="1"/>
</dbReference>
<name>A0A163X8S7_9BRAD</name>
<feature type="transmembrane region" description="Helical" evidence="7">
    <location>
        <begin position="74"/>
        <end position="91"/>
    </location>
</feature>
<evidence type="ECO:0000256" key="1">
    <source>
        <dbReference type="ARBA" id="ARBA00004141"/>
    </source>
</evidence>
<dbReference type="OrthoDB" id="8478503at2"/>